<feature type="region of interest" description="Disordered" evidence="1">
    <location>
        <begin position="140"/>
        <end position="183"/>
    </location>
</feature>
<dbReference type="EMBL" id="VSSQ01111143">
    <property type="protein sequence ID" value="MPN48637.1"/>
    <property type="molecule type" value="Genomic_DNA"/>
</dbReference>
<accession>A0A645IBM6</accession>
<feature type="compositionally biased region" description="Pro residues" evidence="1">
    <location>
        <begin position="93"/>
        <end position="102"/>
    </location>
</feature>
<evidence type="ECO:0000313" key="2">
    <source>
        <dbReference type="EMBL" id="MPN48637.1"/>
    </source>
</evidence>
<proteinExistence type="predicted"/>
<feature type="compositionally biased region" description="Basic residues" evidence="1">
    <location>
        <begin position="140"/>
        <end position="152"/>
    </location>
</feature>
<dbReference type="AlphaFoldDB" id="A0A645IBM6"/>
<sequence length="183" mass="20368">MGHQEVPARCGAGPDRGSPRHGFPCRRATRPLRVDRAPYAPRRGHGARRRLHRGHRQRLAGGRLPRRPPRREGTQCRGAGGVPGLHDHRTRPRPPGARPVRPPAGAAGALRLGDRRLPAGRPRHCPGRLRRCRALGHRCQPRVPGRHVRRGGRPGPGGRPVERRQHHRLHRLPRRPAAAGLPR</sequence>
<gene>
    <name evidence="2" type="ORF">SDC9_196248</name>
</gene>
<comment type="caution">
    <text evidence="2">The sequence shown here is derived from an EMBL/GenBank/DDBJ whole genome shotgun (WGS) entry which is preliminary data.</text>
</comment>
<feature type="compositionally biased region" description="Basic residues" evidence="1">
    <location>
        <begin position="42"/>
        <end position="69"/>
    </location>
</feature>
<evidence type="ECO:0000256" key="1">
    <source>
        <dbReference type="SAM" id="MobiDB-lite"/>
    </source>
</evidence>
<reference evidence="2" key="1">
    <citation type="submission" date="2019-08" db="EMBL/GenBank/DDBJ databases">
        <authorList>
            <person name="Kucharzyk K."/>
            <person name="Murdoch R.W."/>
            <person name="Higgins S."/>
            <person name="Loffler F."/>
        </authorList>
    </citation>
    <scope>NUCLEOTIDE SEQUENCE</scope>
</reference>
<feature type="compositionally biased region" description="Basic residues" evidence="1">
    <location>
        <begin position="164"/>
        <end position="174"/>
    </location>
</feature>
<organism evidence="2">
    <name type="scientific">bioreactor metagenome</name>
    <dbReference type="NCBI Taxonomy" id="1076179"/>
    <lineage>
        <taxon>unclassified sequences</taxon>
        <taxon>metagenomes</taxon>
        <taxon>ecological metagenomes</taxon>
    </lineage>
</organism>
<feature type="region of interest" description="Disordered" evidence="1">
    <location>
        <begin position="1"/>
        <end position="125"/>
    </location>
</feature>
<protein>
    <submittedName>
        <fullName evidence="2">Uncharacterized protein</fullName>
    </submittedName>
</protein>
<name>A0A645IBM6_9ZZZZ</name>